<reference evidence="2 3" key="1">
    <citation type="submission" date="2019-06" db="EMBL/GenBank/DDBJ databases">
        <title>Genome sequencing of plant associated microbes to promote plant fitness in Sorghum bicolor and Oryza sativa.</title>
        <authorList>
            <person name="Coleman-Derr D."/>
        </authorList>
    </citation>
    <scope>NUCLEOTIDE SEQUENCE [LARGE SCALE GENOMIC DNA]</scope>
    <source>
        <strain evidence="2 3">KV-663</strain>
    </source>
</reference>
<dbReference type="Pfam" id="PF19559">
    <property type="entry name" value="DUF6081"/>
    <property type="match status" value="1"/>
</dbReference>
<evidence type="ECO:0000313" key="2">
    <source>
        <dbReference type="EMBL" id="TQM62166.1"/>
    </source>
</evidence>
<dbReference type="Proteomes" id="UP000316747">
    <property type="component" value="Unassembled WGS sequence"/>
</dbReference>
<dbReference type="InterPro" id="IPR045727">
    <property type="entry name" value="DUF6081"/>
</dbReference>
<name>A0A543HV06_9MICO</name>
<keyword evidence="3" id="KW-1185">Reference proteome</keyword>
<feature type="signal peptide" evidence="1">
    <location>
        <begin position="1"/>
        <end position="25"/>
    </location>
</feature>
<keyword evidence="1" id="KW-0732">Signal</keyword>
<accession>A0A543HV06</accession>
<dbReference type="RefSeq" id="WP_141844292.1">
    <property type="nucleotide sequence ID" value="NZ_VFPM01000002.1"/>
</dbReference>
<dbReference type="PROSITE" id="PS51318">
    <property type="entry name" value="TAT"/>
    <property type="match status" value="1"/>
</dbReference>
<gene>
    <name evidence="2" type="ORF">FBY41_2195</name>
</gene>
<dbReference type="AlphaFoldDB" id="A0A543HV06"/>
<organism evidence="2 3">
    <name type="scientific">Humibacillus xanthopallidus</name>
    <dbReference type="NCBI Taxonomy" id="412689"/>
    <lineage>
        <taxon>Bacteria</taxon>
        <taxon>Bacillati</taxon>
        <taxon>Actinomycetota</taxon>
        <taxon>Actinomycetes</taxon>
        <taxon>Micrococcales</taxon>
        <taxon>Intrasporangiaceae</taxon>
        <taxon>Humibacillus</taxon>
    </lineage>
</organism>
<evidence type="ECO:0000256" key="1">
    <source>
        <dbReference type="SAM" id="SignalP"/>
    </source>
</evidence>
<dbReference type="InterPro" id="IPR006311">
    <property type="entry name" value="TAT_signal"/>
</dbReference>
<dbReference type="OrthoDB" id="8896188at2"/>
<dbReference type="EMBL" id="VFPM01000002">
    <property type="protein sequence ID" value="TQM62166.1"/>
    <property type="molecule type" value="Genomic_DNA"/>
</dbReference>
<evidence type="ECO:0000313" key="3">
    <source>
        <dbReference type="Proteomes" id="UP000316747"/>
    </source>
</evidence>
<feature type="chain" id="PRO_5038370043" evidence="1">
    <location>
        <begin position="26"/>
        <end position="368"/>
    </location>
</feature>
<sequence length="368" mass="37698">MPPLSRSRRARRVLLSAAAAGAAGALVVLGPPQAGAVAPPGVPVAVVDYDSHTAAEYAGRWANPYGPLDGVVPQVAPSGAVTLSDVPFKPGTDFSVFDHLKYIGVSTQTFAVPKVGTVTFEVDIAASTPGAEAGHVVNGVYGPPGSWSLADPQARPYTATVLEGQQAGVVLNMIDFCTGQLFDWFVAGNSAFPLIERLPTTVTGNTSNPSCPGATEVGLDRAYTQIIKNIPVSPGEPHHVAITFSRSPGQATVSYALDGKVVAAVTNVGIPLDRQGKGVAWSGTYPSLGAGEKLADQITSFSIGHGLFSLLDAFPFQYGCTPPGALPGAGSCAPESAAYSVSISPEERAFGQGATGVFSGFRVTTTGR</sequence>
<comment type="caution">
    <text evidence="2">The sequence shown here is derived from an EMBL/GenBank/DDBJ whole genome shotgun (WGS) entry which is preliminary data.</text>
</comment>
<protein>
    <submittedName>
        <fullName evidence="2">Uncharacterized protein</fullName>
    </submittedName>
</protein>
<proteinExistence type="predicted"/>